<keyword evidence="1" id="KW-0808">Transferase</keyword>
<dbReference type="InterPro" id="IPR050267">
    <property type="entry name" value="Anti-sigma-factor_SerPK"/>
</dbReference>
<dbReference type="GO" id="GO:0004674">
    <property type="term" value="F:protein serine/threonine kinase activity"/>
    <property type="evidence" value="ECO:0007669"/>
    <property type="project" value="UniProtKB-KW"/>
</dbReference>
<protein>
    <submittedName>
        <fullName evidence="4">ATP-binding protein</fullName>
    </submittedName>
</protein>
<feature type="region of interest" description="Disordered" evidence="2">
    <location>
        <begin position="288"/>
        <end position="314"/>
    </location>
</feature>
<dbReference type="InterPro" id="IPR036890">
    <property type="entry name" value="HATPase_C_sf"/>
</dbReference>
<dbReference type="InterPro" id="IPR003594">
    <property type="entry name" value="HATPase_dom"/>
</dbReference>
<keyword evidence="1" id="KW-0418">Kinase</keyword>
<gene>
    <name evidence="4" type="ORF">PV399_41110</name>
    <name evidence="5" type="ORF">PV666_25950</name>
</gene>
<dbReference type="SUPFAM" id="SSF55874">
    <property type="entry name" value="ATPase domain of HSP90 chaperone/DNA topoisomerase II/histidine kinase"/>
    <property type="match status" value="1"/>
</dbReference>
<dbReference type="Gene3D" id="3.30.565.10">
    <property type="entry name" value="Histidine kinase-like ATPase, C-terminal domain"/>
    <property type="match status" value="1"/>
</dbReference>
<dbReference type="RefSeq" id="WP_010349971.1">
    <property type="nucleotide sequence ID" value="NZ_BCMK01000038.1"/>
</dbReference>
<dbReference type="PANTHER" id="PTHR35526">
    <property type="entry name" value="ANTI-SIGMA-F FACTOR RSBW-RELATED"/>
    <property type="match status" value="1"/>
</dbReference>
<evidence type="ECO:0000256" key="1">
    <source>
        <dbReference type="ARBA" id="ARBA00022527"/>
    </source>
</evidence>
<proteinExistence type="predicted"/>
<dbReference type="Proteomes" id="UP001282288">
    <property type="component" value="Unassembled WGS sequence"/>
</dbReference>
<accession>A0AAP6EKA2</accession>
<dbReference type="EMBL" id="JARAWP010000015">
    <property type="protein sequence ID" value="MDX3021309.1"/>
    <property type="molecule type" value="Genomic_DNA"/>
</dbReference>
<evidence type="ECO:0000313" key="6">
    <source>
        <dbReference type="Proteomes" id="UP001272987"/>
    </source>
</evidence>
<reference evidence="4 6" key="1">
    <citation type="journal article" date="2023" name="Microb. Genom.">
        <title>Mesoterricola silvestris gen. nov., sp. nov., Mesoterricola sediminis sp. nov., Geothrix oryzae sp. nov., Geothrix edaphica sp. nov., Geothrix rubra sp. nov., and Geothrix limicola sp. nov., six novel members of Acidobacteriota isolated from soils.</title>
        <authorList>
            <person name="Weisberg A.J."/>
            <person name="Pearce E."/>
            <person name="Kramer C.G."/>
            <person name="Chang J.H."/>
            <person name="Clarke C.R."/>
        </authorList>
    </citation>
    <scope>NUCLEOTIDE SEQUENCE</scope>
    <source>
        <strain evidence="5 6">NB05-1H</strain>
        <strain evidence="4">NRRL_B-16521</strain>
    </source>
</reference>
<dbReference type="AlphaFoldDB" id="A0AAP6EKA2"/>
<comment type="caution">
    <text evidence="4">The sequence shown here is derived from an EMBL/GenBank/DDBJ whole genome shotgun (WGS) entry which is preliminary data.</text>
</comment>
<evidence type="ECO:0000259" key="3">
    <source>
        <dbReference type="Pfam" id="PF13581"/>
    </source>
</evidence>
<dbReference type="PANTHER" id="PTHR35526:SF3">
    <property type="entry name" value="ANTI-SIGMA-F FACTOR RSBW"/>
    <property type="match status" value="1"/>
</dbReference>
<keyword evidence="6" id="KW-1185">Reference proteome</keyword>
<dbReference type="Pfam" id="PF13581">
    <property type="entry name" value="HATPase_c_2"/>
    <property type="match status" value="1"/>
</dbReference>
<evidence type="ECO:0000313" key="4">
    <source>
        <dbReference type="EMBL" id="MDX2966062.1"/>
    </source>
</evidence>
<keyword evidence="1" id="KW-0723">Serine/threonine-protein kinase</keyword>
<name>A0AAP6EKA2_9ACTN</name>
<dbReference type="EMBL" id="JARAWC010000051">
    <property type="protein sequence ID" value="MDX2966062.1"/>
    <property type="molecule type" value="Genomic_DNA"/>
</dbReference>
<organism evidence="4 7">
    <name type="scientific">Streptomyces acidiscabies</name>
    <dbReference type="NCBI Taxonomy" id="42234"/>
    <lineage>
        <taxon>Bacteria</taxon>
        <taxon>Bacillati</taxon>
        <taxon>Actinomycetota</taxon>
        <taxon>Actinomycetes</taxon>
        <taxon>Kitasatosporales</taxon>
        <taxon>Streptomycetaceae</taxon>
        <taxon>Streptomyces</taxon>
    </lineage>
</organism>
<keyword evidence="4" id="KW-0547">Nucleotide-binding</keyword>
<dbReference type="GO" id="GO:0005524">
    <property type="term" value="F:ATP binding"/>
    <property type="evidence" value="ECO:0007669"/>
    <property type="project" value="UniProtKB-KW"/>
</dbReference>
<evidence type="ECO:0000256" key="2">
    <source>
        <dbReference type="SAM" id="MobiDB-lite"/>
    </source>
</evidence>
<evidence type="ECO:0000313" key="5">
    <source>
        <dbReference type="EMBL" id="MDX3021309.1"/>
    </source>
</evidence>
<dbReference type="CDD" id="cd16936">
    <property type="entry name" value="HATPase_RsbW-like"/>
    <property type="match status" value="1"/>
</dbReference>
<dbReference type="GeneID" id="69810904"/>
<evidence type="ECO:0000313" key="7">
    <source>
        <dbReference type="Proteomes" id="UP001282288"/>
    </source>
</evidence>
<keyword evidence="4" id="KW-0067">ATP-binding</keyword>
<dbReference type="Proteomes" id="UP001272987">
    <property type="component" value="Unassembled WGS sequence"/>
</dbReference>
<feature type="domain" description="Histidine kinase/HSP90-like ATPase" evidence="3">
    <location>
        <begin position="36"/>
        <end position="142"/>
    </location>
</feature>
<sequence length="314" mass="33246">MTTFREAPHCRQDRDLHATAGVERTAVRGFEVSFVPTPVQVGRMRKITSAHLRHWGLWALREAVTLAVSELVTNTVEHGQGKPAGLRVVTNAQELRVEVTDGNPAPARLREANAEEENGRGLLLIAALSKEWGVSSDGTMTWCSFAVPAADVRELAPAGGYLADGSSQVAVRPLAWESNWPMEPLPKGLNLFVRSALTSAAWSGDQSLGVGAVRELAGYAVKTLGDSAEEFVLGLAIGVDEALTVSVSVPVTVDFGQAMPGDPGLARVRVVAGEIVWRPWRNGEGTTASVRLPAAAPPSGSRTSSLVPSAQVDC</sequence>